<keyword evidence="4 8" id="KW-0378">Hydrolase</keyword>
<protein>
    <recommendedName>
        <fullName evidence="8">Abasic site processing protein</fullName>
        <ecNumber evidence="8">3.4.-.-</ecNumber>
    </recommendedName>
</protein>
<organism evidence="10 11">
    <name type="scientific">Stenotrophomonas nematodicola</name>
    <dbReference type="NCBI Taxonomy" id="2656746"/>
    <lineage>
        <taxon>Bacteria</taxon>
        <taxon>Pseudomonadati</taxon>
        <taxon>Pseudomonadota</taxon>
        <taxon>Gammaproteobacteria</taxon>
        <taxon>Lysobacterales</taxon>
        <taxon>Lysobacteraceae</taxon>
        <taxon>Stenotrophomonas</taxon>
    </lineage>
</organism>
<comment type="similarity">
    <text evidence="1 8">Belongs to the SOS response-associated peptidase family.</text>
</comment>
<proteinExistence type="inferred from homology"/>
<sequence>MRRFAQAIADAASLPGGLPVSLANALADAPDRYNIGKNGVATVIARDGDGSIVPADMRWGLVPRWSKEPTTPYTTVTARLDRAARSRIFAQAWQQRPCVIAMTGYYKWDRQRKPPWPLFVQRTDGLALLAAGLWEHWEHPDGDQIDSFTVLTAPNTAIPAPLTPDGPVFIDGNVAMAWLAGALQAPADLRAQARTPALEAYPVSRAFRDPDRDDYTLLEPVDPDADAPADAASAWDDDALEEDDGTQ</sequence>
<dbReference type="Proteomes" id="UP001605261">
    <property type="component" value="Unassembled WGS sequence"/>
</dbReference>
<evidence type="ECO:0000256" key="5">
    <source>
        <dbReference type="ARBA" id="ARBA00023124"/>
    </source>
</evidence>
<evidence type="ECO:0000313" key="10">
    <source>
        <dbReference type="EMBL" id="MFG6109714.1"/>
    </source>
</evidence>
<dbReference type="EMBL" id="JBHGCJ010000007">
    <property type="protein sequence ID" value="MFG6109714.1"/>
    <property type="molecule type" value="Genomic_DNA"/>
</dbReference>
<evidence type="ECO:0000256" key="7">
    <source>
        <dbReference type="ARBA" id="ARBA00023239"/>
    </source>
</evidence>
<keyword evidence="3" id="KW-0227">DNA damage</keyword>
<dbReference type="EC" id="3.4.-.-" evidence="8"/>
<keyword evidence="5" id="KW-0190">Covalent protein-DNA linkage</keyword>
<dbReference type="RefSeq" id="WP_394163508.1">
    <property type="nucleotide sequence ID" value="NZ_JBHGCJ010000007.1"/>
</dbReference>
<dbReference type="InterPro" id="IPR036590">
    <property type="entry name" value="SRAP-like"/>
</dbReference>
<dbReference type="PANTHER" id="PTHR13604">
    <property type="entry name" value="DC12-RELATED"/>
    <property type="match status" value="1"/>
</dbReference>
<comment type="caution">
    <text evidence="10">The sequence shown here is derived from an EMBL/GenBank/DDBJ whole genome shotgun (WGS) entry which is preliminary data.</text>
</comment>
<dbReference type="Pfam" id="PF02586">
    <property type="entry name" value="SRAP"/>
    <property type="match status" value="1"/>
</dbReference>
<evidence type="ECO:0000256" key="3">
    <source>
        <dbReference type="ARBA" id="ARBA00022763"/>
    </source>
</evidence>
<keyword evidence="6" id="KW-0238">DNA-binding</keyword>
<dbReference type="InterPro" id="IPR003738">
    <property type="entry name" value="SRAP"/>
</dbReference>
<evidence type="ECO:0000313" key="11">
    <source>
        <dbReference type="Proteomes" id="UP001605261"/>
    </source>
</evidence>
<keyword evidence="7" id="KW-0456">Lyase</keyword>
<dbReference type="Gene3D" id="3.90.1680.10">
    <property type="entry name" value="SOS response associated peptidase-like"/>
    <property type="match status" value="1"/>
</dbReference>
<evidence type="ECO:0000256" key="2">
    <source>
        <dbReference type="ARBA" id="ARBA00022670"/>
    </source>
</evidence>
<dbReference type="SUPFAM" id="SSF143081">
    <property type="entry name" value="BB1717-like"/>
    <property type="match status" value="1"/>
</dbReference>
<evidence type="ECO:0000256" key="9">
    <source>
        <dbReference type="SAM" id="MobiDB-lite"/>
    </source>
</evidence>
<dbReference type="PANTHER" id="PTHR13604:SF0">
    <property type="entry name" value="ABASIC SITE PROCESSING PROTEIN HMCES"/>
    <property type="match status" value="1"/>
</dbReference>
<evidence type="ECO:0000256" key="8">
    <source>
        <dbReference type="RuleBase" id="RU364100"/>
    </source>
</evidence>
<gene>
    <name evidence="10" type="ORF">ACEU0G_003732</name>
</gene>
<accession>A0ABW7D1P6</accession>
<evidence type="ECO:0000256" key="6">
    <source>
        <dbReference type="ARBA" id="ARBA00023125"/>
    </source>
</evidence>
<evidence type="ECO:0000256" key="1">
    <source>
        <dbReference type="ARBA" id="ARBA00008136"/>
    </source>
</evidence>
<keyword evidence="11" id="KW-1185">Reference proteome</keyword>
<name>A0ABW7D1P6_9GAMM</name>
<keyword evidence="2 8" id="KW-0645">Protease</keyword>
<feature type="region of interest" description="Disordered" evidence="9">
    <location>
        <begin position="208"/>
        <end position="247"/>
    </location>
</feature>
<evidence type="ECO:0000256" key="4">
    <source>
        <dbReference type="ARBA" id="ARBA00022801"/>
    </source>
</evidence>
<reference evidence="10 11" key="1">
    <citation type="submission" date="2024-09" db="EMBL/GenBank/DDBJ databases">
        <authorList>
            <consortium name="All-Russian atlas of soil microorganisms"/>
            <consortium name="as a basis for the search for new antimicrobial producers and enzymes with unique properties"/>
            <person name="Sokolova E.A."/>
            <person name="Voronina E.N."/>
        </authorList>
    </citation>
    <scope>NUCLEOTIDE SEQUENCE [LARGE SCALE GENOMIC DNA]</scope>
    <source>
        <strain evidence="10 11">AF-22b-331.1</strain>
    </source>
</reference>
<feature type="compositionally biased region" description="Acidic residues" evidence="9">
    <location>
        <begin position="235"/>
        <end position="247"/>
    </location>
</feature>
<dbReference type="GO" id="GO:0016787">
    <property type="term" value="F:hydrolase activity"/>
    <property type="evidence" value="ECO:0007669"/>
    <property type="project" value="UniProtKB-KW"/>
</dbReference>